<dbReference type="EMBL" id="QFXD01000274">
    <property type="protein sequence ID" value="RDH87300.1"/>
    <property type="molecule type" value="Genomic_DNA"/>
</dbReference>
<dbReference type="AlphaFoldDB" id="A0A370DSW0"/>
<dbReference type="Gene3D" id="3.30.450.150">
    <property type="entry name" value="Haem-degrading domain"/>
    <property type="match status" value="1"/>
</dbReference>
<evidence type="ECO:0000256" key="1">
    <source>
        <dbReference type="SAM" id="SignalP"/>
    </source>
</evidence>
<evidence type="ECO:0000313" key="3">
    <source>
        <dbReference type="Proteomes" id="UP000255508"/>
    </source>
</evidence>
<dbReference type="PANTHER" id="PTHR34309">
    <property type="entry name" value="SLR1406 PROTEIN"/>
    <property type="match status" value="1"/>
</dbReference>
<name>A0A370DSW0_9GAMM</name>
<dbReference type="Proteomes" id="UP000255508">
    <property type="component" value="Unassembled WGS sequence"/>
</dbReference>
<feature type="signal peptide" evidence="1">
    <location>
        <begin position="1"/>
        <end position="27"/>
    </location>
</feature>
<accession>A0A370DSW0</accession>
<dbReference type="InterPro" id="IPR038084">
    <property type="entry name" value="PduO/GlcC-like_sf"/>
</dbReference>
<dbReference type="SUPFAM" id="SSF143744">
    <property type="entry name" value="GlcG-like"/>
    <property type="match status" value="1"/>
</dbReference>
<dbReference type="PANTHER" id="PTHR34309:SF10">
    <property type="entry name" value="SLR1406 PROTEIN"/>
    <property type="match status" value="1"/>
</dbReference>
<reference evidence="2 3" key="1">
    <citation type="journal article" date="2018" name="ISME J.">
        <title>Endosymbiont genomes yield clues of tubeworm success.</title>
        <authorList>
            <person name="Li Y."/>
            <person name="Liles M.R."/>
            <person name="Halanych K.M."/>
        </authorList>
    </citation>
    <scope>NUCLEOTIDE SEQUENCE [LARGE SCALE GENOMIC DNA]</scope>
    <source>
        <strain evidence="2">A1422</strain>
    </source>
</reference>
<dbReference type="InterPro" id="IPR005624">
    <property type="entry name" value="PduO/GlcC-like"/>
</dbReference>
<gene>
    <name evidence="2" type="ORF">DIZ79_15445</name>
</gene>
<proteinExistence type="predicted"/>
<dbReference type="Pfam" id="PF03928">
    <property type="entry name" value="HbpS-like"/>
    <property type="match status" value="1"/>
</dbReference>
<comment type="caution">
    <text evidence="2">The sequence shown here is derived from an EMBL/GenBank/DDBJ whole genome shotgun (WGS) entry which is preliminary data.</text>
</comment>
<feature type="chain" id="PRO_5016944019" description="Heme-binding protein" evidence="1">
    <location>
        <begin position="28"/>
        <end position="168"/>
    </location>
</feature>
<evidence type="ECO:0008006" key="4">
    <source>
        <dbReference type="Google" id="ProtNLM"/>
    </source>
</evidence>
<keyword evidence="1" id="KW-0732">Signal</keyword>
<evidence type="ECO:0000313" key="2">
    <source>
        <dbReference type="EMBL" id="RDH87300.1"/>
    </source>
</evidence>
<dbReference type="InterPro" id="IPR052517">
    <property type="entry name" value="GlcG_carb_metab_protein"/>
</dbReference>
<protein>
    <recommendedName>
        <fullName evidence="4">Heme-binding protein</fullName>
    </recommendedName>
</protein>
<sequence length="168" mass="18008">MLKQYQNLSFAGCFLLISLCFSTQWMADDTISVKIIGMELARDIADAAVLACRAKGYQVSAVVVDRNGDIRAALRDDLASRFTLQIAEEKANAVVMSGLKSGEFRENRQDIRPEMNHVRGILMMVGGVPINAAGSRLGAVGVSGAPGGEKDEACAIKVTWSTILVQSS</sequence>
<organism evidence="2 3">
    <name type="scientific">endosymbiont of Lamellibrachia luymesi</name>
    <dbReference type="NCBI Taxonomy" id="2200907"/>
    <lineage>
        <taxon>Bacteria</taxon>
        <taxon>Pseudomonadati</taxon>
        <taxon>Pseudomonadota</taxon>
        <taxon>Gammaproteobacteria</taxon>
        <taxon>sulfur-oxidizing symbionts</taxon>
    </lineage>
</organism>